<geneLocation type="organellar chromatophore" evidence="6"/>
<dbReference type="EC" id="1.3.7.5" evidence="2"/>
<dbReference type="PANTHER" id="PTHR34557:SF1">
    <property type="entry name" value="PHYTOCHROMOBILIN:FERREDOXIN OXIDOREDUCTASE, CHLOROPLASTIC"/>
    <property type="match status" value="1"/>
</dbReference>
<evidence type="ECO:0000313" key="6">
    <source>
        <dbReference type="EMBL" id="ACB42704.1"/>
    </source>
</evidence>
<evidence type="ECO:0000256" key="5">
    <source>
        <dbReference type="ARBA" id="ARBA00049084"/>
    </source>
</evidence>
<keyword evidence="6" id="KW-0934">Plastid</keyword>
<name>B1X435_PAUCH</name>
<gene>
    <name evidence="6" type="ordered locus">PCC_0255</name>
</gene>
<comment type="catalytic activity">
    <reaction evidence="5">
        <text>(2R,3Z)-phycocyanobilin + 4 oxidized [2Fe-2S]-[ferredoxin] = biliverdin IXalpha + 4 reduced [2Fe-2S]-[ferredoxin] + 4 H(+)</text>
        <dbReference type="Rhea" id="RHEA:15309"/>
        <dbReference type="Rhea" id="RHEA-COMP:10000"/>
        <dbReference type="Rhea" id="RHEA-COMP:10001"/>
        <dbReference type="ChEBI" id="CHEBI:15378"/>
        <dbReference type="ChEBI" id="CHEBI:33737"/>
        <dbReference type="ChEBI" id="CHEBI:33738"/>
        <dbReference type="ChEBI" id="CHEBI:57437"/>
        <dbReference type="ChEBI" id="CHEBI:57991"/>
        <dbReference type="EC" id="1.3.7.5"/>
    </reaction>
</comment>
<keyword evidence="4" id="KW-0560">Oxidoreductase</keyword>
<dbReference type="GO" id="GO:0050620">
    <property type="term" value="F:phycocyanobilin:ferredoxin oxidoreductase activity"/>
    <property type="evidence" value="ECO:0007669"/>
    <property type="project" value="UniProtKB-EC"/>
</dbReference>
<dbReference type="GO" id="GO:0010024">
    <property type="term" value="P:phytochromobilin biosynthetic process"/>
    <property type="evidence" value="ECO:0007669"/>
    <property type="project" value="InterPro"/>
</dbReference>
<evidence type="ECO:0000256" key="2">
    <source>
        <dbReference type="ARBA" id="ARBA00012716"/>
    </source>
</evidence>
<accession>B1X435</accession>
<dbReference type="InterPro" id="IPR009249">
    <property type="entry name" value="Ferredoxin-dep_bilin_Rdtase"/>
</dbReference>
<reference evidence="6" key="1">
    <citation type="submission" date="2007-08" db="EMBL/GenBank/DDBJ databases">
        <authorList>
            <person name="Gloeckner G."/>
            <person name="Nowack E."/>
            <person name="Melkonian M."/>
        </authorList>
    </citation>
    <scope>NUCLEOTIDE SEQUENCE</scope>
</reference>
<proteinExistence type="inferred from homology"/>
<dbReference type="Gene3D" id="3.40.1500.20">
    <property type="match status" value="1"/>
</dbReference>
<organism evidence="6">
    <name type="scientific">Paulinella chromatophora</name>
    <dbReference type="NCBI Taxonomy" id="39717"/>
    <lineage>
        <taxon>Eukaryota</taxon>
        <taxon>Sar</taxon>
        <taxon>Rhizaria</taxon>
        <taxon>Cercozoa</taxon>
        <taxon>Imbricatea</taxon>
        <taxon>Silicofilosea</taxon>
        <taxon>Euglyphida</taxon>
        <taxon>Paulinellidae</taxon>
        <taxon>Paulinella</taxon>
    </lineage>
</organism>
<dbReference type="NCBIfam" id="NF002760">
    <property type="entry name" value="PRK02816.1"/>
    <property type="match status" value="1"/>
</dbReference>
<evidence type="ECO:0000256" key="1">
    <source>
        <dbReference type="ARBA" id="ARBA00006908"/>
    </source>
</evidence>
<evidence type="ECO:0000256" key="3">
    <source>
        <dbReference type="ARBA" id="ARBA00016783"/>
    </source>
</evidence>
<reference evidence="6" key="2">
    <citation type="journal article" date="2008" name="Curr. Biol.">
        <title>Chromatophore genome sequence of Paulinella sheds light on acquisition of photosynthesis by eukaryotes.</title>
        <authorList>
            <person name="Nowack E.C.M."/>
            <person name="Melkonian M."/>
            <person name="Gloeckner G."/>
        </authorList>
    </citation>
    <scope>NUCLEOTIDE SEQUENCE [LARGE SCALE GENOMIC DNA]</scope>
</reference>
<dbReference type="Pfam" id="PF05996">
    <property type="entry name" value="Fe_bilin_red"/>
    <property type="match status" value="1"/>
</dbReference>
<dbReference type="GO" id="GO:0050897">
    <property type="term" value="F:cobalt ion binding"/>
    <property type="evidence" value="ECO:0007669"/>
    <property type="project" value="InterPro"/>
</dbReference>
<dbReference type="HAMAP" id="MF_00618">
    <property type="entry name" value="Ferredoxin_bilin_red"/>
    <property type="match status" value="1"/>
</dbReference>
<dbReference type="PANTHER" id="PTHR34557">
    <property type="entry name" value="PHYTOCHROMOBILIN:FERREDOXIN OXIDOREDUCTASE, CHLOROPLASTIC"/>
    <property type="match status" value="1"/>
</dbReference>
<dbReference type="AlphaFoldDB" id="B1X435"/>
<dbReference type="GeneID" id="6481280"/>
<dbReference type="EMBL" id="CP000815">
    <property type="protein sequence ID" value="ACB42704.1"/>
    <property type="molecule type" value="Genomic_DNA"/>
</dbReference>
<dbReference type="InterPro" id="IPR022870">
    <property type="entry name" value="Ferredoxin_bilin_OxRdtase"/>
</dbReference>
<sequence length="263" mass="30005">MKSSLITPEVSGLHPLIDDLAACIRYHWNHFPEITALTIDHELEAISGNLDGEALFIRNELYHCRGFRKLHLETARLGVGLHILHCVFFPDPYFDLPIFGTDIVASPAGISAAIFDLSPTSTQLSDSVVNYIKGFPSFQYQQPRVLPTWGKIFSPIARFIRPMNLVEESKFLDEVNQFLLTINSGIKQLSPFPSNSIHTINRHQIQLFYCMQQKRNDKTRRVLEKAFNTIWADKYINELLFDNPPALFCPKLENFGTLKVNGN</sequence>
<protein>
    <recommendedName>
        <fullName evidence="3">Phycocyanobilin:ferredoxin oxidoreductase</fullName>
        <ecNumber evidence="2">1.3.7.5</ecNumber>
    </recommendedName>
</protein>
<dbReference type="RefSeq" id="YP_002048914.1">
    <property type="nucleotide sequence ID" value="NC_011087.1"/>
</dbReference>
<comment type="similarity">
    <text evidence="1">Belongs to the HY2 family.</text>
</comment>
<evidence type="ECO:0000256" key="4">
    <source>
        <dbReference type="ARBA" id="ARBA00023002"/>
    </source>
</evidence>